<comment type="caution">
    <text evidence="2">The sequence shown here is derived from an EMBL/GenBank/DDBJ whole genome shotgun (WGS) entry which is preliminary data.</text>
</comment>
<dbReference type="AlphaFoldDB" id="A0AAV8WY34"/>
<gene>
    <name evidence="2" type="ORF">NQ314_015662</name>
</gene>
<dbReference type="PANTHER" id="PTHR44086:SF10">
    <property type="entry name" value="THIOSULFATE SULFURTRANSFERASE_RHODANESE-LIKE DOMAIN-CONTAINING PROTEIN 3"/>
    <property type="match status" value="1"/>
</dbReference>
<accession>A0AAV8WY34</accession>
<dbReference type="EMBL" id="JANEYF010004346">
    <property type="protein sequence ID" value="KAJ8931423.1"/>
    <property type="molecule type" value="Genomic_DNA"/>
</dbReference>
<dbReference type="Proteomes" id="UP001162156">
    <property type="component" value="Unassembled WGS sequence"/>
</dbReference>
<dbReference type="Pfam" id="PF00581">
    <property type="entry name" value="Rhodanese"/>
    <property type="match status" value="1"/>
</dbReference>
<dbReference type="Gene3D" id="3.40.250.10">
    <property type="entry name" value="Rhodanese-like domain"/>
    <property type="match status" value="1"/>
</dbReference>
<organism evidence="2 3">
    <name type="scientific">Rhamnusium bicolor</name>
    <dbReference type="NCBI Taxonomy" id="1586634"/>
    <lineage>
        <taxon>Eukaryota</taxon>
        <taxon>Metazoa</taxon>
        <taxon>Ecdysozoa</taxon>
        <taxon>Arthropoda</taxon>
        <taxon>Hexapoda</taxon>
        <taxon>Insecta</taxon>
        <taxon>Pterygota</taxon>
        <taxon>Neoptera</taxon>
        <taxon>Endopterygota</taxon>
        <taxon>Coleoptera</taxon>
        <taxon>Polyphaga</taxon>
        <taxon>Cucujiformia</taxon>
        <taxon>Chrysomeloidea</taxon>
        <taxon>Cerambycidae</taxon>
        <taxon>Lepturinae</taxon>
        <taxon>Rhagiini</taxon>
        <taxon>Rhamnusium</taxon>
    </lineage>
</organism>
<reference evidence="2" key="1">
    <citation type="journal article" date="2023" name="Insect Mol. Biol.">
        <title>Genome sequencing provides insights into the evolution of gene families encoding plant cell wall-degrading enzymes in longhorned beetles.</title>
        <authorList>
            <person name="Shin N.R."/>
            <person name="Okamura Y."/>
            <person name="Kirsch R."/>
            <person name="Pauchet Y."/>
        </authorList>
    </citation>
    <scope>NUCLEOTIDE SEQUENCE</scope>
    <source>
        <strain evidence="2">RBIC_L_NR</strain>
    </source>
</reference>
<keyword evidence="3" id="KW-1185">Reference proteome</keyword>
<evidence type="ECO:0000313" key="2">
    <source>
        <dbReference type="EMBL" id="KAJ8931423.1"/>
    </source>
</evidence>
<sequence>MSDTDKVVRFADMRKFENKGNVLIIDVREPKEIAETGKIGGSINIPLANLENALKTLTDDEFNEKYGKPKPALDFPLIFSCKMGGRACKAMDIAIQLGFKNAKYYKGSWTEWEQKLKEN</sequence>
<evidence type="ECO:0000313" key="3">
    <source>
        <dbReference type="Proteomes" id="UP001162156"/>
    </source>
</evidence>
<dbReference type="InterPro" id="IPR001763">
    <property type="entry name" value="Rhodanese-like_dom"/>
</dbReference>
<proteinExistence type="predicted"/>
<feature type="domain" description="Rhodanese" evidence="1">
    <location>
        <begin position="18"/>
        <end position="117"/>
    </location>
</feature>
<dbReference type="PROSITE" id="PS50206">
    <property type="entry name" value="RHODANESE_3"/>
    <property type="match status" value="1"/>
</dbReference>
<dbReference type="InterPro" id="IPR036873">
    <property type="entry name" value="Rhodanese-like_dom_sf"/>
</dbReference>
<dbReference type="PANTHER" id="PTHR44086">
    <property type="entry name" value="THIOSULFATE SULFURTRANSFERASE RDL2, MITOCHONDRIAL-RELATED"/>
    <property type="match status" value="1"/>
</dbReference>
<name>A0AAV8WY34_9CUCU</name>
<protein>
    <recommendedName>
        <fullName evidence="1">Rhodanese domain-containing protein</fullName>
    </recommendedName>
</protein>
<dbReference type="SUPFAM" id="SSF52821">
    <property type="entry name" value="Rhodanese/Cell cycle control phosphatase"/>
    <property type="match status" value="1"/>
</dbReference>
<dbReference type="SMART" id="SM00450">
    <property type="entry name" value="RHOD"/>
    <property type="match status" value="1"/>
</dbReference>
<evidence type="ECO:0000259" key="1">
    <source>
        <dbReference type="PROSITE" id="PS50206"/>
    </source>
</evidence>